<feature type="domain" description="UvrC family homology region profile" evidence="11">
    <location>
        <begin position="254"/>
        <end position="522"/>
    </location>
</feature>
<keyword evidence="5 7" id="KW-0234">DNA repair</keyword>
<dbReference type="InterPro" id="IPR047296">
    <property type="entry name" value="GIY-YIG_UvrC_Cho"/>
</dbReference>
<dbReference type="GO" id="GO:0009380">
    <property type="term" value="C:excinuclease repair complex"/>
    <property type="evidence" value="ECO:0007669"/>
    <property type="project" value="InterPro"/>
</dbReference>
<keyword evidence="13" id="KW-1185">Reference proteome</keyword>
<dbReference type="RefSeq" id="WP_089843704.1">
    <property type="nucleotide sequence ID" value="NZ_FOZL01000002.1"/>
</dbReference>
<dbReference type="Pfam" id="PF22920">
    <property type="entry name" value="UvrC_RNaseH"/>
    <property type="match status" value="2"/>
</dbReference>
<dbReference type="GO" id="GO:0006289">
    <property type="term" value="P:nucleotide-excision repair"/>
    <property type="evidence" value="ECO:0007669"/>
    <property type="project" value="UniProtKB-UniRule"/>
</dbReference>
<evidence type="ECO:0000256" key="8">
    <source>
        <dbReference type="SAM" id="MobiDB-lite"/>
    </source>
</evidence>
<comment type="subcellular location">
    <subcellularLocation>
        <location evidence="7">Cytoplasm</location>
    </subcellularLocation>
</comment>
<dbReference type="Gene3D" id="3.30.420.340">
    <property type="entry name" value="UvrC, RNAse H endonuclease domain"/>
    <property type="match status" value="1"/>
</dbReference>
<comment type="subunit">
    <text evidence="7">Interacts with UvrB in an incision complex.</text>
</comment>
<dbReference type="AlphaFoldDB" id="A0A1I6N136"/>
<dbReference type="NCBIfam" id="TIGR00194">
    <property type="entry name" value="uvrC"/>
    <property type="match status" value="1"/>
</dbReference>
<name>A0A1I6N136_9BACT</name>
<dbReference type="GO" id="GO:0005737">
    <property type="term" value="C:cytoplasm"/>
    <property type="evidence" value="ECO:0007669"/>
    <property type="project" value="UniProtKB-SubCell"/>
</dbReference>
<dbReference type="PROSITE" id="PS50164">
    <property type="entry name" value="GIY_YIG"/>
    <property type="match status" value="1"/>
</dbReference>
<accession>A0A1I6N136</accession>
<dbReference type="InterPro" id="IPR036876">
    <property type="entry name" value="UVR_dom_sf"/>
</dbReference>
<dbReference type="OrthoDB" id="9804933at2"/>
<evidence type="ECO:0000313" key="13">
    <source>
        <dbReference type="Proteomes" id="UP000199024"/>
    </source>
</evidence>
<dbReference type="PANTHER" id="PTHR30562">
    <property type="entry name" value="UVRC/OXIDOREDUCTASE"/>
    <property type="match status" value="1"/>
</dbReference>
<keyword evidence="4 7" id="KW-0267">Excision nuclease</keyword>
<dbReference type="PANTHER" id="PTHR30562:SF1">
    <property type="entry name" value="UVRABC SYSTEM PROTEIN C"/>
    <property type="match status" value="1"/>
</dbReference>
<dbReference type="SUPFAM" id="SSF47781">
    <property type="entry name" value="RuvA domain 2-like"/>
    <property type="match status" value="1"/>
</dbReference>
<evidence type="ECO:0000313" key="12">
    <source>
        <dbReference type="EMBL" id="SFS21675.1"/>
    </source>
</evidence>
<dbReference type="FunFam" id="3.40.1440.10:FF:000001">
    <property type="entry name" value="UvrABC system protein C"/>
    <property type="match status" value="1"/>
</dbReference>
<dbReference type="Gene3D" id="1.10.150.20">
    <property type="entry name" value="5' to 3' exonuclease, C-terminal subdomain"/>
    <property type="match status" value="1"/>
</dbReference>
<proteinExistence type="inferred from homology"/>
<keyword evidence="6 7" id="KW-0742">SOS response</keyword>
<keyword evidence="3 7" id="KW-0228">DNA excision</keyword>
<dbReference type="SMART" id="SM00465">
    <property type="entry name" value="GIYc"/>
    <property type="match status" value="1"/>
</dbReference>
<dbReference type="GO" id="GO:0009432">
    <property type="term" value="P:SOS response"/>
    <property type="evidence" value="ECO:0007669"/>
    <property type="project" value="UniProtKB-UniRule"/>
</dbReference>
<dbReference type="Pfam" id="PF01541">
    <property type="entry name" value="GIY-YIG"/>
    <property type="match status" value="1"/>
</dbReference>
<dbReference type="GO" id="GO:0003677">
    <property type="term" value="F:DNA binding"/>
    <property type="evidence" value="ECO:0007669"/>
    <property type="project" value="UniProtKB-UniRule"/>
</dbReference>
<dbReference type="InterPro" id="IPR000305">
    <property type="entry name" value="GIY-YIG_endonuc"/>
</dbReference>
<dbReference type="STRING" id="474950.SAMN05421771_4288"/>
<feature type="domain" description="GIY-YIG" evidence="10">
    <location>
        <begin position="12"/>
        <end position="92"/>
    </location>
</feature>
<protein>
    <recommendedName>
        <fullName evidence="7">UvrABC system protein C</fullName>
        <shortName evidence="7">Protein UvrC</shortName>
    </recommendedName>
    <alternativeName>
        <fullName evidence="7">Excinuclease ABC subunit C</fullName>
    </alternativeName>
</protein>
<dbReference type="HAMAP" id="MF_00203">
    <property type="entry name" value="UvrC"/>
    <property type="match status" value="1"/>
</dbReference>
<dbReference type="SUPFAM" id="SSF82771">
    <property type="entry name" value="GIY-YIG endonuclease"/>
    <property type="match status" value="1"/>
</dbReference>
<evidence type="ECO:0000259" key="9">
    <source>
        <dbReference type="PROSITE" id="PS50151"/>
    </source>
</evidence>
<dbReference type="Gene3D" id="4.10.860.10">
    <property type="entry name" value="UVR domain"/>
    <property type="match status" value="1"/>
</dbReference>
<dbReference type="Pfam" id="PF14520">
    <property type="entry name" value="HHH_5"/>
    <property type="match status" value="1"/>
</dbReference>
<dbReference type="Gene3D" id="3.40.1440.10">
    <property type="entry name" value="GIY-YIG endonuclease"/>
    <property type="match status" value="1"/>
</dbReference>
<evidence type="ECO:0000256" key="6">
    <source>
        <dbReference type="ARBA" id="ARBA00023236"/>
    </source>
</evidence>
<gene>
    <name evidence="7" type="primary">uvrC</name>
    <name evidence="12" type="ORF">SAMN05421771_4288</name>
</gene>
<dbReference type="Pfam" id="PF08459">
    <property type="entry name" value="UvrC_RNaseH_dom"/>
    <property type="match status" value="1"/>
</dbReference>
<comment type="similarity">
    <text evidence="7">Belongs to the UvrC family.</text>
</comment>
<dbReference type="NCBIfam" id="NF001824">
    <property type="entry name" value="PRK00558.1-5"/>
    <property type="match status" value="1"/>
</dbReference>
<dbReference type="InterPro" id="IPR004791">
    <property type="entry name" value="UvrC"/>
</dbReference>
<dbReference type="EMBL" id="FOZL01000002">
    <property type="protein sequence ID" value="SFS21675.1"/>
    <property type="molecule type" value="Genomic_DNA"/>
</dbReference>
<dbReference type="InterPro" id="IPR038476">
    <property type="entry name" value="UvrC_RNase_H_dom_sf"/>
</dbReference>
<dbReference type="InterPro" id="IPR010994">
    <property type="entry name" value="RuvA_2-like"/>
</dbReference>
<evidence type="ECO:0000259" key="11">
    <source>
        <dbReference type="PROSITE" id="PS50165"/>
    </source>
</evidence>
<evidence type="ECO:0000256" key="5">
    <source>
        <dbReference type="ARBA" id="ARBA00023204"/>
    </source>
</evidence>
<evidence type="ECO:0000256" key="1">
    <source>
        <dbReference type="ARBA" id="ARBA00022490"/>
    </source>
</evidence>
<evidence type="ECO:0000256" key="4">
    <source>
        <dbReference type="ARBA" id="ARBA00022881"/>
    </source>
</evidence>
<dbReference type="PROSITE" id="PS50151">
    <property type="entry name" value="UVR"/>
    <property type="match status" value="1"/>
</dbReference>
<dbReference type="InterPro" id="IPR050066">
    <property type="entry name" value="UvrABC_protein_C"/>
</dbReference>
<dbReference type="FunFam" id="3.30.420.340:FF:000001">
    <property type="entry name" value="UvrABC system protein C"/>
    <property type="match status" value="1"/>
</dbReference>
<dbReference type="CDD" id="cd10434">
    <property type="entry name" value="GIY-YIG_UvrC_Cho"/>
    <property type="match status" value="1"/>
</dbReference>
<evidence type="ECO:0000256" key="3">
    <source>
        <dbReference type="ARBA" id="ARBA00022769"/>
    </source>
</evidence>
<dbReference type="Pfam" id="PF02151">
    <property type="entry name" value="UVR"/>
    <property type="match status" value="1"/>
</dbReference>
<evidence type="ECO:0000256" key="2">
    <source>
        <dbReference type="ARBA" id="ARBA00022763"/>
    </source>
</evidence>
<feature type="domain" description="UVR" evidence="9">
    <location>
        <begin position="203"/>
        <end position="238"/>
    </location>
</feature>
<dbReference type="InterPro" id="IPR001943">
    <property type="entry name" value="UVR_dom"/>
</dbReference>
<keyword evidence="1 7" id="KW-0963">Cytoplasm</keyword>
<organism evidence="12 13">
    <name type="scientific">Granulicella pectinivorans</name>
    <dbReference type="NCBI Taxonomy" id="474950"/>
    <lineage>
        <taxon>Bacteria</taxon>
        <taxon>Pseudomonadati</taxon>
        <taxon>Acidobacteriota</taxon>
        <taxon>Terriglobia</taxon>
        <taxon>Terriglobales</taxon>
        <taxon>Acidobacteriaceae</taxon>
        <taxon>Granulicella</taxon>
    </lineage>
</organism>
<evidence type="ECO:0000256" key="7">
    <source>
        <dbReference type="HAMAP-Rule" id="MF_00203"/>
    </source>
</evidence>
<comment type="function">
    <text evidence="7">The UvrABC repair system catalyzes the recognition and processing of DNA lesions. UvrC both incises the 5' and 3' sides of the lesion. The N-terminal half is responsible for the 3' incision and the C-terminal half is responsible for the 5' incision.</text>
</comment>
<feature type="region of interest" description="Disordered" evidence="8">
    <location>
        <begin position="297"/>
        <end position="326"/>
    </location>
</feature>
<dbReference type="InterPro" id="IPR001162">
    <property type="entry name" value="UvrC_RNase_H_dom"/>
</dbReference>
<dbReference type="PROSITE" id="PS50165">
    <property type="entry name" value="UVRC"/>
    <property type="match status" value="1"/>
</dbReference>
<dbReference type="InterPro" id="IPR035901">
    <property type="entry name" value="GIY-YIG_endonuc_sf"/>
</dbReference>
<dbReference type="Proteomes" id="UP000199024">
    <property type="component" value="Unassembled WGS sequence"/>
</dbReference>
<sequence>MDLLAKIRTLPTSPGCYLYKNAEGEVIYVGKAKNLRSRVRSYFLDANQINNPKTGSLMREAVDIEYITVDNEREALALENNLIKQRKPRFNILLRDDKTYPYIKLTMGDRYPKVFVTRKLRKDSGQYFGPYFPGNLAHRLVDLIHRSFLIPSCKVDLNRYHPRACLQYYIKRCLGPCVEGLTTPELYKQTVRDVQLLLDGKPQELEARITERMNDAAMNEQFELAARLRDQLITLNQMQDKQRIATADNEDADVFGFHYEQQMLAVNLFHMRGGKIVDRRDFFWEDLPDLLIANLNEDTDPEPNPAFTAPAINETERTSDQPGHLTTEFDTPDAVVFSPAAFFSALLKQLYLDQSYVPKSVYVPVDFPDRTLLAETLSERTGHRIEIAAPQRGDKRSLVDLVCQNAKQSYDQRFRVLQPNQKMIQEALQDALTLEELPKRIECFDISHIQGAETVASMVVWENGEMKKSDYRKYQIKTVSGVDDFASMREVIQRRYKKLLDEKKPFPSLILIDGGLGQLHAAYAALEEIGVTLQPLASIAKREEIIYVHGQESDPVVLDRRSPVLHLMQKIRDESHRFAVTYHRKRRQMRDRTTELDDIPGVGPRTRERLVQHFGSIRGVSQATHDALTAVVSPAIATKIRAHFEPEPALRILNQ</sequence>
<dbReference type="GO" id="GO:0009381">
    <property type="term" value="F:excinuclease ABC activity"/>
    <property type="evidence" value="ECO:0007669"/>
    <property type="project" value="UniProtKB-UniRule"/>
</dbReference>
<evidence type="ECO:0000259" key="10">
    <source>
        <dbReference type="PROSITE" id="PS50164"/>
    </source>
</evidence>
<keyword evidence="2 7" id="KW-0227">DNA damage</keyword>
<reference evidence="12 13" key="1">
    <citation type="submission" date="2016-10" db="EMBL/GenBank/DDBJ databases">
        <authorList>
            <person name="de Groot N.N."/>
        </authorList>
    </citation>
    <scope>NUCLEOTIDE SEQUENCE [LARGE SCALE GENOMIC DNA]</scope>
    <source>
        <strain evidence="12 13">DSM 21001</strain>
    </source>
</reference>
<dbReference type="SUPFAM" id="SSF46600">
    <property type="entry name" value="C-terminal UvrC-binding domain of UvrB"/>
    <property type="match status" value="1"/>
</dbReference>